<dbReference type="InterPro" id="IPR000749">
    <property type="entry name" value="ATP-guanido_PTrfase"/>
</dbReference>
<comment type="caution">
    <text evidence="10">The sequence shown here is derived from an EMBL/GenBank/DDBJ whole genome shotgun (WGS) entry which is preliminary data.</text>
</comment>
<dbReference type="RefSeq" id="WP_152810224.1">
    <property type="nucleotide sequence ID" value="NZ_WHNW01000005.1"/>
</dbReference>
<protein>
    <submittedName>
        <fullName evidence="10">Arginine kinase</fullName>
    </submittedName>
</protein>
<accession>A0A6N7EXE8</accession>
<dbReference type="FunFam" id="1.10.135.10:FF:000003">
    <property type="entry name" value="Three-domain arginine kinase"/>
    <property type="match status" value="1"/>
</dbReference>
<dbReference type="PROSITE" id="PS51509">
    <property type="entry name" value="PHOSPHAGEN_KINASE_N"/>
    <property type="match status" value="1"/>
</dbReference>
<evidence type="ECO:0000259" key="9">
    <source>
        <dbReference type="PROSITE" id="PS51510"/>
    </source>
</evidence>
<organism evidence="10 11">
    <name type="scientific">Ostreibacterium oceani</name>
    <dbReference type="NCBI Taxonomy" id="2654998"/>
    <lineage>
        <taxon>Bacteria</taxon>
        <taxon>Pseudomonadati</taxon>
        <taxon>Pseudomonadota</taxon>
        <taxon>Gammaproteobacteria</taxon>
        <taxon>Cardiobacteriales</taxon>
        <taxon>Ostreibacteriaceae</taxon>
        <taxon>Ostreibacterium</taxon>
    </lineage>
</organism>
<evidence type="ECO:0000256" key="7">
    <source>
        <dbReference type="RuleBase" id="RU000505"/>
    </source>
</evidence>
<dbReference type="SUPFAM" id="SSF55931">
    <property type="entry name" value="Glutamine synthetase/guanido kinase"/>
    <property type="match status" value="1"/>
</dbReference>
<dbReference type="InterPro" id="IPR022413">
    <property type="entry name" value="ATP-guanido_PTrfase_N"/>
</dbReference>
<dbReference type="AlphaFoldDB" id="A0A6N7EXE8"/>
<feature type="binding site" evidence="6">
    <location>
        <position position="239"/>
    </location>
    <ligand>
        <name>ATP</name>
        <dbReference type="ChEBI" id="CHEBI:30616"/>
    </ligand>
</feature>
<dbReference type="InterPro" id="IPR036802">
    <property type="entry name" value="ATP-guanido_PTrfase_N_sf"/>
</dbReference>
<dbReference type="GO" id="GO:0005615">
    <property type="term" value="C:extracellular space"/>
    <property type="evidence" value="ECO:0007669"/>
    <property type="project" value="TreeGrafter"/>
</dbReference>
<keyword evidence="4 6" id="KW-0418">Kinase</keyword>
<dbReference type="EMBL" id="WHNW01000005">
    <property type="protein sequence ID" value="MPV86220.1"/>
    <property type="molecule type" value="Genomic_DNA"/>
</dbReference>
<keyword evidence="5 6" id="KW-0067">ATP-binding</keyword>
<dbReference type="GO" id="GO:0005524">
    <property type="term" value="F:ATP binding"/>
    <property type="evidence" value="ECO:0007669"/>
    <property type="project" value="UniProtKB-UniRule"/>
</dbReference>
<comment type="similarity">
    <text evidence="1 6 7">Belongs to the ATP:guanido phosphotransferase family.</text>
</comment>
<dbReference type="Gene3D" id="3.30.590.10">
    <property type="entry name" value="Glutamine synthetase/guanido kinase, catalytic domain"/>
    <property type="match status" value="1"/>
</dbReference>
<evidence type="ECO:0000313" key="10">
    <source>
        <dbReference type="EMBL" id="MPV86220.1"/>
    </source>
</evidence>
<evidence type="ECO:0000256" key="4">
    <source>
        <dbReference type="ARBA" id="ARBA00022777"/>
    </source>
</evidence>
<evidence type="ECO:0000256" key="3">
    <source>
        <dbReference type="ARBA" id="ARBA00022741"/>
    </source>
</evidence>
<dbReference type="InParanoid" id="A0A6N7EXE8"/>
<dbReference type="InterPro" id="IPR014746">
    <property type="entry name" value="Gln_synth/guanido_kin_cat_dom"/>
</dbReference>
<evidence type="ECO:0000256" key="2">
    <source>
        <dbReference type="ARBA" id="ARBA00022679"/>
    </source>
</evidence>
<feature type="binding site" evidence="6">
    <location>
        <begin position="132"/>
        <end position="136"/>
    </location>
    <ligand>
        <name>ATP</name>
        <dbReference type="ChEBI" id="CHEBI:30616"/>
    </ligand>
</feature>
<dbReference type="PROSITE" id="PS51510">
    <property type="entry name" value="PHOSPHAGEN_KINASE_C"/>
    <property type="match status" value="1"/>
</dbReference>
<dbReference type="Pfam" id="PF00217">
    <property type="entry name" value="ATP-gua_Ptrans"/>
    <property type="match status" value="1"/>
</dbReference>
<dbReference type="CDD" id="cd07931">
    <property type="entry name" value="eukaryotic_phosphagen_kinases"/>
    <property type="match status" value="1"/>
</dbReference>
<proteinExistence type="inferred from homology"/>
<dbReference type="GO" id="GO:0046314">
    <property type="term" value="P:phosphocreatine biosynthetic process"/>
    <property type="evidence" value="ECO:0007669"/>
    <property type="project" value="InterPro"/>
</dbReference>
<keyword evidence="3 6" id="KW-0547">Nucleotide-binding</keyword>
<evidence type="ECO:0000256" key="6">
    <source>
        <dbReference type="PROSITE-ProRule" id="PRU00843"/>
    </source>
</evidence>
<keyword evidence="11" id="KW-1185">Reference proteome</keyword>
<dbReference type="GO" id="GO:0016879">
    <property type="term" value="F:ligase activity, forming carbon-nitrogen bonds"/>
    <property type="evidence" value="ECO:0007669"/>
    <property type="project" value="UniProtKB-ARBA"/>
</dbReference>
<name>A0A6N7EXE8_9GAMM</name>
<dbReference type="SUPFAM" id="SSF48034">
    <property type="entry name" value="Guanido kinase N-terminal domain"/>
    <property type="match status" value="1"/>
</dbReference>
<dbReference type="InterPro" id="IPR022415">
    <property type="entry name" value="ATP-guanido_PTrfase_AS"/>
</dbReference>
<feature type="binding site" evidence="6">
    <location>
        <begin position="290"/>
        <end position="294"/>
    </location>
    <ligand>
        <name>ATP</name>
        <dbReference type="ChEBI" id="CHEBI:30616"/>
    </ligand>
</feature>
<dbReference type="GO" id="GO:0004111">
    <property type="term" value="F:creatine kinase activity"/>
    <property type="evidence" value="ECO:0007669"/>
    <property type="project" value="InterPro"/>
</dbReference>
<feature type="domain" description="Phosphagen kinase N-terminal" evidence="8">
    <location>
        <begin position="17"/>
        <end position="99"/>
    </location>
</feature>
<dbReference type="PROSITE" id="PS00112">
    <property type="entry name" value="PHOSPHAGEN_KINASE"/>
    <property type="match status" value="1"/>
</dbReference>
<dbReference type="InterPro" id="IPR022414">
    <property type="entry name" value="ATP-guanido_PTrfase_cat"/>
</dbReference>
<reference evidence="10 11" key="1">
    <citation type="submission" date="2019-10" db="EMBL/GenBank/DDBJ databases">
        <title>Cardiobacteriales fam. a chemoheterotrophic member of the order Cardiobacteriales, and proposal of Cardiobacteriales fam. nov.</title>
        <authorList>
            <person name="Wang C."/>
        </authorList>
    </citation>
    <scope>NUCLEOTIDE SEQUENCE [LARGE SCALE GENOMIC DNA]</scope>
    <source>
        <strain evidence="10 11">ML27</strain>
    </source>
</reference>
<gene>
    <name evidence="10" type="ORF">GCU85_05685</name>
</gene>
<feature type="binding site" evidence="6">
    <location>
        <position position="195"/>
    </location>
    <ligand>
        <name>ATP</name>
        <dbReference type="ChEBI" id="CHEBI:30616"/>
    </ligand>
</feature>
<dbReference type="Proteomes" id="UP000471298">
    <property type="component" value="Unassembled WGS sequence"/>
</dbReference>
<evidence type="ECO:0000313" key="11">
    <source>
        <dbReference type="Proteomes" id="UP000471298"/>
    </source>
</evidence>
<feature type="domain" description="Phosphagen kinase C-terminal" evidence="9">
    <location>
        <begin position="129"/>
        <end position="367"/>
    </location>
</feature>
<dbReference type="FunFam" id="3.30.590.10:FF:000006">
    <property type="entry name" value="Arginine kinase 1"/>
    <property type="match status" value="1"/>
</dbReference>
<dbReference type="PANTHER" id="PTHR11547:SF38">
    <property type="entry name" value="ARGININE KINASE 1-RELATED"/>
    <property type="match status" value="1"/>
</dbReference>
<dbReference type="PANTHER" id="PTHR11547">
    <property type="entry name" value="ARGININE OR CREATINE KINASE"/>
    <property type="match status" value="1"/>
</dbReference>
<dbReference type="Pfam" id="PF02807">
    <property type="entry name" value="ATP-gua_PtransN"/>
    <property type="match status" value="1"/>
</dbReference>
<sequence length="369" mass="40757">MQTPFPQRPVVQTDLAQTDLANTPLSALARSQSLVANYLTHAVYLALKDKVTPSGSTLQQAIQSNVDNPDSAIGFYAMDAASYQIFAPLLNPIIKAYHGNIPDRQSGLIMPLDDAKKSAWRFEAGAESLIVSTRIRTARNLADFAFGGMLMPKDRQAVQSQIVDALATLPAALQGQYETIQAMDEQRQSALIASHYLFKQGDRFLASAGLNNDWPNNRGIFLAADKRFLVWVNEEDHLRIISMQKGHDISSVYERLVMAFDCLQQHLNFAEDPRLGVLASCPTNIGTGIRASVHIRLPHLAQQGERLKALANRYHLQVRGQAGEHSDNAGNPIVDLSNRRRLGLSALDCINDLVLGVNAIIREEKRLSR</sequence>
<keyword evidence="2 6" id="KW-0808">Transferase</keyword>
<evidence type="ECO:0000256" key="1">
    <source>
        <dbReference type="ARBA" id="ARBA00006798"/>
    </source>
</evidence>
<dbReference type="Gene3D" id="1.10.135.10">
    <property type="entry name" value="ATP:guanido phosphotransferase, N-terminal domain"/>
    <property type="match status" value="1"/>
</dbReference>
<feature type="binding site" evidence="6">
    <location>
        <begin position="319"/>
        <end position="324"/>
    </location>
    <ligand>
        <name>ATP</name>
        <dbReference type="ChEBI" id="CHEBI:30616"/>
    </ligand>
</feature>
<evidence type="ECO:0000259" key="8">
    <source>
        <dbReference type="PROSITE" id="PS51509"/>
    </source>
</evidence>
<evidence type="ECO:0000256" key="5">
    <source>
        <dbReference type="ARBA" id="ARBA00022840"/>
    </source>
</evidence>